<dbReference type="PATRIC" id="fig|317.175.peg.1208"/>
<keyword evidence="1" id="KW-0812">Transmembrane</keyword>
<dbReference type="OrthoDB" id="7011026at2"/>
<keyword evidence="3" id="KW-1185">Reference proteome</keyword>
<reference evidence="2 3" key="1">
    <citation type="submission" date="2014-07" db="EMBL/GenBank/DDBJ databases">
        <title>Draft Genome Sequences of Environmental Pseudomonas syringae strains.</title>
        <authorList>
            <person name="Baltrus D.A."/>
            <person name="Berge O."/>
            <person name="Morris C."/>
        </authorList>
    </citation>
    <scope>NUCLEOTIDE SEQUENCE [LARGE SCALE GENOMIC DNA]</scope>
    <source>
        <strain evidence="2 3">GAW0119</strain>
    </source>
</reference>
<feature type="transmembrane region" description="Helical" evidence="1">
    <location>
        <begin position="16"/>
        <end position="41"/>
    </location>
</feature>
<dbReference type="EMBL" id="JPQU01000022">
    <property type="protein sequence ID" value="KFE57018.1"/>
    <property type="molecule type" value="Genomic_DNA"/>
</dbReference>
<proteinExistence type="predicted"/>
<sequence length="132" mass="14537">MPDSSRRALNVSVHPLKLVACIAIGIWLGFIAVALTGLLIYKALPESDTQVISNAAAQVSAPPAAKATPEAEKTMFEKYEQSLRESEARQAWEQAQEQQQKSFNAPKCNFWIQQDRTAPSEKSRANVSQFCG</sequence>
<gene>
    <name evidence="2" type="ORF">IV01_05745</name>
</gene>
<keyword evidence="1" id="KW-1133">Transmembrane helix</keyword>
<dbReference type="Proteomes" id="UP000028631">
    <property type="component" value="Unassembled WGS sequence"/>
</dbReference>
<protein>
    <submittedName>
        <fullName evidence="2">Uncharacterized protein</fullName>
    </submittedName>
</protein>
<dbReference type="AlphaFoldDB" id="A0A085VNK5"/>
<evidence type="ECO:0000256" key="1">
    <source>
        <dbReference type="SAM" id="Phobius"/>
    </source>
</evidence>
<dbReference type="RefSeq" id="WP_032626908.1">
    <property type="nucleotide sequence ID" value="NZ_JPQU01000022.1"/>
</dbReference>
<accession>A0A085VNK5</accession>
<evidence type="ECO:0000313" key="2">
    <source>
        <dbReference type="EMBL" id="KFE57018.1"/>
    </source>
</evidence>
<organism evidence="2 3">
    <name type="scientific">Pseudomonas syringae</name>
    <dbReference type="NCBI Taxonomy" id="317"/>
    <lineage>
        <taxon>Bacteria</taxon>
        <taxon>Pseudomonadati</taxon>
        <taxon>Pseudomonadota</taxon>
        <taxon>Gammaproteobacteria</taxon>
        <taxon>Pseudomonadales</taxon>
        <taxon>Pseudomonadaceae</taxon>
        <taxon>Pseudomonas</taxon>
    </lineage>
</organism>
<keyword evidence="1" id="KW-0472">Membrane</keyword>
<name>A0A085VNK5_PSESX</name>
<comment type="caution">
    <text evidence="2">The sequence shown here is derived from an EMBL/GenBank/DDBJ whole genome shotgun (WGS) entry which is preliminary data.</text>
</comment>
<evidence type="ECO:0000313" key="3">
    <source>
        <dbReference type="Proteomes" id="UP000028631"/>
    </source>
</evidence>